<accession>A0A1L9NAD7</accession>
<evidence type="ECO:0000313" key="3">
    <source>
        <dbReference type="EMBL" id="OJI86185.1"/>
    </source>
</evidence>
<dbReference type="Pfam" id="PF15463">
    <property type="entry name" value="ECM11"/>
    <property type="match status" value="1"/>
</dbReference>
<feature type="compositionally biased region" description="Basic and acidic residues" evidence="1">
    <location>
        <begin position="851"/>
        <end position="865"/>
    </location>
</feature>
<dbReference type="InterPro" id="IPR007224">
    <property type="entry name" value="TIF_Rrn11"/>
</dbReference>
<dbReference type="InterPro" id="IPR029178">
    <property type="entry name" value="Ecm11_C"/>
</dbReference>
<feature type="compositionally biased region" description="Polar residues" evidence="1">
    <location>
        <begin position="822"/>
        <end position="835"/>
    </location>
</feature>
<organism evidence="3 4">
    <name type="scientific">Aspergillus tubingensis (strain CBS 134.48)</name>
    <dbReference type="NCBI Taxonomy" id="767770"/>
    <lineage>
        <taxon>Eukaryota</taxon>
        <taxon>Fungi</taxon>
        <taxon>Dikarya</taxon>
        <taxon>Ascomycota</taxon>
        <taxon>Pezizomycotina</taxon>
        <taxon>Eurotiomycetes</taxon>
        <taxon>Eurotiomycetidae</taxon>
        <taxon>Eurotiales</taxon>
        <taxon>Aspergillaceae</taxon>
        <taxon>Aspergillus</taxon>
        <taxon>Aspergillus subgen. Circumdati</taxon>
    </lineage>
</organism>
<evidence type="ECO:0000313" key="4">
    <source>
        <dbReference type="Proteomes" id="UP000184304"/>
    </source>
</evidence>
<evidence type="ECO:0000256" key="1">
    <source>
        <dbReference type="SAM" id="MobiDB-lite"/>
    </source>
</evidence>
<feature type="compositionally biased region" description="Acidic residues" evidence="1">
    <location>
        <begin position="39"/>
        <end position="51"/>
    </location>
</feature>
<gene>
    <name evidence="3" type="ORF">ASPTUDRAFT_53469</name>
</gene>
<feature type="region of interest" description="Disordered" evidence="1">
    <location>
        <begin position="793"/>
        <end position="892"/>
    </location>
</feature>
<dbReference type="InterPro" id="IPR053029">
    <property type="entry name" value="RNA_pol_I-specific_init_factor"/>
</dbReference>
<feature type="domain" description="Extracellular mutant protein 11 C-terminal" evidence="2">
    <location>
        <begin position="845"/>
        <end position="982"/>
    </location>
</feature>
<feature type="compositionally biased region" description="Low complexity" evidence="1">
    <location>
        <begin position="867"/>
        <end position="878"/>
    </location>
</feature>
<feature type="region of interest" description="Disordered" evidence="1">
    <location>
        <begin position="26"/>
        <end position="68"/>
    </location>
</feature>
<dbReference type="OMA" id="AVHRDMF"/>
<dbReference type="GO" id="GO:0070860">
    <property type="term" value="C:RNA polymerase I core factor complex"/>
    <property type="evidence" value="ECO:0007669"/>
    <property type="project" value="TreeGrafter"/>
</dbReference>
<protein>
    <recommendedName>
        <fullName evidence="2">Extracellular mutant protein 11 C-terminal domain-containing protein</fullName>
    </recommendedName>
</protein>
<name>A0A1L9NAD7_ASPTC</name>
<proteinExistence type="predicted"/>
<feature type="compositionally biased region" description="Basic and acidic residues" evidence="1">
    <location>
        <begin position="195"/>
        <end position="208"/>
    </location>
</feature>
<feature type="region of interest" description="Disordered" evidence="1">
    <location>
        <begin position="603"/>
        <end position="780"/>
    </location>
</feature>
<dbReference type="OrthoDB" id="2159786at2759"/>
<dbReference type="VEuPathDB" id="FungiDB:ASPTUDRAFT_53469"/>
<dbReference type="PANTHER" id="PTHR28244">
    <property type="entry name" value="RNA POLYMERASE I-SPECIFIC TRANSCRIPTION INITIATION FACTOR RRN11"/>
    <property type="match status" value="1"/>
</dbReference>
<dbReference type="AlphaFoldDB" id="A0A1L9NAD7"/>
<dbReference type="GO" id="GO:0001164">
    <property type="term" value="F:RNA polymerase I core promoter sequence-specific DNA binding"/>
    <property type="evidence" value="ECO:0007669"/>
    <property type="project" value="InterPro"/>
</dbReference>
<dbReference type="Pfam" id="PF04090">
    <property type="entry name" value="Rrn11"/>
    <property type="match status" value="1"/>
</dbReference>
<feature type="region of interest" description="Disordered" evidence="1">
    <location>
        <begin position="368"/>
        <end position="392"/>
    </location>
</feature>
<dbReference type="EMBL" id="KV878187">
    <property type="protein sequence ID" value="OJI86185.1"/>
    <property type="molecule type" value="Genomic_DNA"/>
</dbReference>
<reference evidence="4" key="1">
    <citation type="journal article" date="2017" name="Genome Biol.">
        <title>Comparative genomics reveals high biological diversity and specific adaptations in the industrially and medically important fungal genus Aspergillus.</title>
        <authorList>
            <person name="de Vries R.P."/>
            <person name="Riley R."/>
            <person name="Wiebenga A."/>
            <person name="Aguilar-Osorio G."/>
            <person name="Amillis S."/>
            <person name="Uchima C.A."/>
            <person name="Anderluh G."/>
            <person name="Asadollahi M."/>
            <person name="Askin M."/>
            <person name="Barry K."/>
            <person name="Battaglia E."/>
            <person name="Bayram O."/>
            <person name="Benocci T."/>
            <person name="Braus-Stromeyer S.A."/>
            <person name="Caldana C."/>
            <person name="Canovas D."/>
            <person name="Cerqueira G.C."/>
            <person name="Chen F."/>
            <person name="Chen W."/>
            <person name="Choi C."/>
            <person name="Clum A."/>
            <person name="Dos Santos R.A."/>
            <person name="Damasio A.R."/>
            <person name="Diallinas G."/>
            <person name="Emri T."/>
            <person name="Fekete E."/>
            <person name="Flipphi M."/>
            <person name="Freyberg S."/>
            <person name="Gallo A."/>
            <person name="Gournas C."/>
            <person name="Habgood R."/>
            <person name="Hainaut M."/>
            <person name="Harispe M.L."/>
            <person name="Henrissat B."/>
            <person name="Hilden K.S."/>
            <person name="Hope R."/>
            <person name="Hossain A."/>
            <person name="Karabika E."/>
            <person name="Karaffa L."/>
            <person name="Karanyi Z."/>
            <person name="Krasevec N."/>
            <person name="Kuo A."/>
            <person name="Kusch H."/>
            <person name="LaButti K."/>
            <person name="Lagendijk E.L."/>
            <person name="Lapidus A."/>
            <person name="Levasseur A."/>
            <person name="Lindquist E."/>
            <person name="Lipzen A."/>
            <person name="Logrieco A.F."/>
            <person name="MacCabe A."/>
            <person name="Maekelae M.R."/>
            <person name="Malavazi I."/>
            <person name="Melin P."/>
            <person name="Meyer V."/>
            <person name="Mielnichuk N."/>
            <person name="Miskei M."/>
            <person name="Molnar A.P."/>
            <person name="Mule G."/>
            <person name="Ngan C.Y."/>
            <person name="Orejas M."/>
            <person name="Orosz E."/>
            <person name="Ouedraogo J.P."/>
            <person name="Overkamp K.M."/>
            <person name="Park H.-S."/>
            <person name="Perrone G."/>
            <person name="Piumi F."/>
            <person name="Punt P.J."/>
            <person name="Ram A.F."/>
            <person name="Ramon A."/>
            <person name="Rauscher S."/>
            <person name="Record E."/>
            <person name="Riano-Pachon D.M."/>
            <person name="Robert V."/>
            <person name="Roehrig J."/>
            <person name="Ruller R."/>
            <person name="Salamov A."/>
            <person name="Salih N.S."/>
            <person name="Samson R.A."/>
            <person name="Sandor E."/>
            <person name="Sanguinetti M."/>
            <person name="Schuetze T."/>
            <person name="Sepcic K."/>
            <person name="Shelest E."/>
            <person name="Sherlock G."/>
            <person name="Sophianopoulou V."/>
            <person name="Squina F.M."/>
            <person name="Sun H."/>
            <person name="Susca A."/>
            <person name="Todd R.B."/>
            <person name="Tsang A."/>
            <person name="Unkles S.E."/>
            <person name="van de Wiele N."/>
            <person name="van Rossen-Uffink D."/>
            <person name="Oliveira J.V."/>
            <person name="Vesth T.C."/>
            <person name="Visser J."/>
            <person name="Yu J.-H."/>
            <person name="Zhou M."/>
            <person name="Andersen M.R."/>
            <person name="Archer D.B."/>
            <person name="Baker S.E."/>
            <person name="Benoit I."/>
            <person name="Brakhage A.A."/>
            <person name="Braus G.H."/>
            <person name="Fischer R."/>
            <person name="Frisvad J.C."/>
            <person name="Goldman G.H."/>
            <person name="Houbraken J."/>
            <person name="Oakley B."/>
            <person name="Pocsi I."/>
            <person name="Scazzocchio C."/>
            <person name="Seiboth B."/>
            <person name="vanKuyk P.A."/>
            <person name="Wortman J."/>
            <person name="Dyer P.S."/>
            <person name="Grigoriev I.V."/>
        </authorList>
    </citation>
    <scope>NUCLEOTIDE SEQUENCE [LARGE SCALE GENOMIC DNA]</scope>
    <source>
        <strain evidence="4">CBS 134.48</strain>
    </source>
</reference>
<feature type="region of interest" description="Disordered" evidence="1">
    <location>
        <begin position="195"/>
        <end position="215"/>
    </location>
</feature>
<dbReference type="Proteomes" id="UP000184304">
    <property type="component" value="Unassembled WGS sequence"/>
</dbReference>
<feature type="compositionally biased region" description="Polar residues" evidence="1">
    <location>
        <begin position="651"/>
        <end position="667"/>
    </location>
</feature>
<sequence>MASVPAAAVFSLPLAPWQQPASVRVAQYEPRKRKKDFSDWGDDDDDVDGDTTDAASEAAPGPSLTLSPDEAHQYRIAGLAFDQELPGGNFPHAPVKDQPTRRQTRNQVLKELTSLPSPIYPPQSAAHQGNLRLQHLAVLSSILHRCLLQKDFVRAGRAWGLILREEIGGIPIDVRTEGRWGIGAEILLRRDCQVSDMSPDKAQERDAEPSEAPPSKLLFTRQGFEKAKQYYETLIIQHPYRKAAPDAISSLHFYPAMFGLWVYVTQEESNVSRQKIWDAHGASPDDSEEEDSALDMQHHDGTRQKTHALIASVRKSELEQAQKIAARMDEILGSPPYSDSPELLELRGMISLWIADLFVSSLPYGRPEGDMDDYDSDETGSSSAEDLQDSLQERRERRLAVERKEYEVQKSQDYFAKAKQRGKGVTSTFGDLHIDDDDASFGYTRVTMGVGDYVHSKEAGQPRPRTTEASNQSRQALAAQARVDVPPTNLVAPVPLSINKSIPLEHYSTPAFSEQMPQAPAENGVHRDMFDTDVEGIDDSTIAATSVMGAEDAPLQFQLRPATVPQYQEAAPVADERPLHPSRLPRRAYDGKWYENLGDSAMKTAGFDSEDADDASQLTSMAGDDERSDTTEDGNYARRYRSSTEEPLSKRLQSFWTASRRSYQNPEPQAYPEPSKTAAPPPLRQSTSDARLSKQALPNRKVTLPRSMTATPRTRFSPPKPSLLEQLDITPTRRTSGPRPQPGKEPGITSTTNHHQHHQRHNSDDNHLFNTSRDSLPPLTAFDMTNIDDLDVDDDDHDPINDPFARRNSVQRIVSDDPDFQPTKSTITIGTSTNTKNKKRNLESDYPPEILRQKSFKDLQSEPFDHTPTAPAKSTPTTTPAPNPGPNATSDEKIDFLLNSEDKDRRDFFSTLTMNEWEDYGDLLIDQFSNALSKMKDLRHARRKTAALFEAEIARRNEVVEEQSADLTRKLEEMRSGGAEVLRGRTP</sequence>
<keyword evidence="4" id="KW-1185">Reference proteome</keyword>
<feature type="region of interest" description="Disordered" evidence="1">
    <location>
        <begin position="455"/>
        <end position="474"/>
    </location>
</feature>
<dbReference type="PANTHER" id="PTHR28244:SF1">
    <property type="entry name" value="RNA POLYMERASE I-SPECIFIC TRANSCRIPTION INITIATION FACTOR RRN11"/>
    <property type="match status" value="1"/>
</dbReference>
<dbReference type="GO" id="GO:0001181">
    <property type="term" value="F:RNA polymerase I general transcription initiation factor activity"/>
    <property type="evidence" value="ECO:0007669"/>
    <property type="project" value="InterPro"/>
</dbReference>
<evidence type="ECO:0000259" key="2">
    <source>
        <dbReference type="Pfam" id="PF15463"/>
    </source>
</evidence>
<dbReference type="GO" id="GO:0042790">
    <property type="term" value="P:nucleolar large rRNA transcription by RNA polymerase I"/>
    <property type="evidence" value="ECO:0007669"/>
    <property type="project" value="TreeGrafter"/>
</dbReference>
<dbReference type="GO" id="GO:0017025">
    <property type="term" value="F:TBP-class protein binding"/>
    <property type="evidence" value="ECO:0007669"/>
    <property type="project" value="TreeGrafter"/>
</dbReference>